<dbReference type="PRINTS" id="PR00413">
    <property type="entry name" value="HADHALOGNASE"/>
</dbReference>
<dbReference type="InterPro" id="IPR036412">
    <property type="entry name" value="HAD-like_sf"/>
</dbReference>
<dbReference type="AlphaFoldDB" id="A0A3D2X3L2"/>
<dbReference type="SUPFAM" id="SSF56784">
    <property type="entry name" value="HAD-like"/>
    <property type="match status" value="2"/>
</dbReference>
<dbReference type="Gene3D" id="1.10.150.240">
    <property type="entry name" value="Putative phosphatase, domain 2"/>
    <property type="match status" value="2"/>
</dbReference>
<dbReference type="CDD" id="cd02603">
    <property type="entry name" value="HAD_sEH-N_like"/>
    <property type="match status" value="1"/>
</dbReference>
<proteinExistence type="predicted"/>
<dbReference type="Pfam" id="PF00702">
    <property type="entry name" value="Hydrolase"/>
    <property type="match status" value="1"/>
</dbReference>
<dbReference type="PANTHER" id="PTHR43434:SF1">
    <property type="entry name" value="PHOSPHOGLYCOLATE PHOSPHATASE"/>
    <property type="match status" value="1"/>
</dbReference>
<protein>
    <recommendedName>
        <fullName evidence="3">HAD family hydrolase</fullName>
    </recommendedName>
</protein>
<evidence type="ECO:0000313" key="2">
    <source>
        <dbReference type="Proteomes" id="UP000262969"/>
    </source>
</evidence>
<dbReference type="Proteomes" id="UP000262969">
    <property type="component" value="Unassembled WGS sequence"/>
</dbReference>
<dbReference type="NCBIfam" id="TIGR01549">
    <property type="entry name" value="HAD-SF-IA-v1"/>
    <property type="match status" value="1"/>
</dbReference>
<evidence type="ECO:0000313" key="1">
    <source>
        <dbReference type="EMBL" id="HCL01740.1"/>
    </source>
</evidence>
<gene>
    <name evidence="1" type="ORF">DHW61_04880</name>
</gene>
<dbReference type="NCBIfam" id="TIGR01509">
    <property type="entry name" value="HAD-SF-IA-v3"/>
    <property type="match status" value="1"/>
</dbReference>
<dbReference type="GO" id="GO:0008967">
    <property type="term" value="F:phosphoglycolate phosphatase activity"/>
    <property type="evidence" value="ECO:0007669"/>
    <property type="project" value="TreeGrafter"/>
</dbReference>
<dbReference type="InterPro" id="IPR050155">
    <property type="entry name" value="HAD-like_hydrolase_sf"/>
</dbReference>
<dbReference type="SFLD" id="SFLDS00003">
    <property type="entry name" value="Haloacid_Dehalogenase"/>
    <property type="match status" value="2"/>
</dbReference>
<dbReference type="GO" id="GO:0006281">
    <property type="term" value="P:DNA repair"/>
    <property type="evidence" value="ECO:0007669"/>
    <property type="project" value="TreeGrafter"/>
</dbReference>
<sequence length="413" mass="47635">MIKNIIFDIGQVLAEFRWRDYIDELTMKEEYKERLAKATVLSPYWNEVDRGVLSKEEIMNRCISVDPEIEKEIKLFFEDTSRLVEEFEYSEELVKDLKNQGYRIYILSNYGRENFAYVKNVFRFLKHVDGAVISYEEQHIKPEPQIYEALISRYGIIPEESVFLDDLAANLEGAKAFNFQTIQFHSLWQAKKELRSLGVMVEEREFDSIIFDLDGTMWDSTENAAIVWKEIAQKDSRITDEVTGPKLKALYGLPLEDIARGLFLSVPEEVAIETMEECVVAQCPYLAEHGGILLGEIEETLKELSKKYRLFIVSNCKSGYIESFLEAHKLGQYFDDFECPGGTGKLKADNIRIVMKRNQLRNPIYVGDTGGDGDAAHQAKIPFVYARYGFGDATEYEYVIDSFDQLTTLRMAE</sequence>
<dbReference type="InterPro" id="IPR023198">
    <property type="entry name" value="PGP-like_dom2"/>
</dbReference>
<dbReference type="SFLD" id="SFLDG01129">
    <property type="entry name" value="C1.5:_HAD__Beta-PGM__Phosphata"/>
    <property type="match status" value="2"/>
</dbReference>
<accession>A0A3D2X3L2</accession>
<dbReference type="EMBL" id="DPVV01000169">
    <property type="protein sequence ID" value="HCL01740.1"/>
    <property type="molecule type" value="Genomic_DNA"/>
</dbReference>
<reference evidence="1 2" key="1">
    <citation type="journal article" date="2018" name="Nat. Biotechnol.">
        <title>A standardized bacterial taxonomy based on genome phylogeny substantially revises the tree of life.</title>
        <authorList>
            <person name="Parks D.H."/>
            <person name="Chuvochina M."/>
            <person name="Waite D.W."/>
            <person name="Rinke C."/>
            <person name="Skarshewski A."/>
            <person name="Chaumeil P.A."/>
            <person name="Hugenholtz P."/>
        </authorList>
    </citation>
    <scope>NUCLEOTIDE SEQUENCE [LARGE SCALE GENOMIC DNA]</scope>
    <source>
        <strain evidence="1">UBA11728</strain>
    </source>
</reference>
<dbReference type="InterPro" id="IPR006439">
    <property type="entry name" value="HAD-SF_hydro_IA"/>
</dbReference>
<organism evidence="1 2">
    <name type="scientific">Lachnoclostridium phytofermentans</name>
    <dbReference type="NCBI Taxonomy" id="66219"/>
    <lineage>
        <taxon>Bacteria</taxon>
        <taxon>Bacillati</taxon>
        <taxon>Bacillota</taxon>
        <taxon>Clostridia</taxon>
        <taxon>Lachnospirales</taxon>
        <taxon>Lachnospiraceae</taxon>
    </lineage>
</organism>
<dbReference type="InterPro" id="IPR041492">
    <property type="entry name" value="HAD_2"/>
</dbReference>
<dbReference type="Pfam" id="PF13419">
    <property type="entry name" value="HAD_2"/>
    <property type="match status" value="1"/>
</dbReference>
<dbReference type="Gene3D" id="3.40.50.1000">
    <property type="entry name" value="HAD superfamily/HAD-like"/>
    <property type="match status" value="2"/>
</dbReference>
<name>A0A3D2X3L2_9FIRM</name>
<dbReference type="PANTHER" id="PTHR43434">
    <property type="entry name" value="PHOSPHOGLYCOLATE PHOSPHATASE"/>
    <property type="match status" value="1"/>
</dbReference>
<dbReference type="InterPro" id="IPR023214">
    <property type="entry name" value="HAD_sf"/>
</dbReference>
<evidence type="ECO:0008006" key="3">
    <source>
        <dbReference type="Google" id="ProtNLM"/>
    </source>
</evidence>
<comment type="caution">
    <text evidence="1">The sequence shown here is derived from an EMBL/GenBank/DDBJ whole genome shotgun (WGS) entry which is preliminary data.</text>
</comment>